<evidence type="ECO:0000256" key="13">
    <source>
        <dbReference type="SAM" id="Phobius"/>
    </source>
</evidence>
<dbReference type="CDD" id="cd01851">
    <property type="entry name" value="GBP"/>
    <property type="match status" value="1"/>
</dbReference>
<dbReference type="GO" id="GO:0003924">
    <property type="term" value="F:GTPase activity"/>
    <property type="evidence" value="ECO:0007669"/>
    <property type="project" value="InterPro"/>
</dbReference>
<comment type="subcellular location">
    <subcellularLocation>
        <location evidence="1">Endoplasmic reticulum membrane</location>
        <topology evidence="1">Multi-pass membrane protein</topology>
    </subcellularLocation>
</comment>
<keyword evidence="5" id="KW-0256">Endoplasmic reticulum</keyword>
<proteinExistence type="inferred from homology"/>
<dbReference type="PANTHER" id="PTHR10751">
    <property type="entry name" value="GUANYLATE BINDING PROTEIN"/>
    <property type="match status" value="1"/>
</dbReference>
<reference evidence="15 17" key="1">
    <citation type="journal article" date="2018" name="Gigascience">
        <title>Genomes of trombidid mites reveal novel predicted allergens and laterally-transferred genes associated with secondary metabolism.</title>
        <authorList>
            <person name="Dong X."/>
            <person name="Chaisiri K."/>
            <person name="Xia D."/>
            <person name="Armstrong S.D."/>
            <person name="Fang Y."/>
            <person name="Donnelly M.J."/>
            <person name="Kadowaki T."/>
            <person name="McGarry J.W."/>
            <person name="Darby A.C."/>
            <person name="Makepeace B.L."/>
        </authorList>
    </citation>
    <scope>NUCLEOTIDE SEQUENCE [LARGE SCALE GENOMIC DNA]</scope>
    <source>
        <strain evidence="15">UoL-WK</strain>
    </source>
</reference>
<keyword evidence="9 13" id="KW-0472">Membrane</keyword>
<dbReference type="Pfam" id="PF02263">
    <property type="entry name" value="GBP"/>
    <property type="match status" value="1"/>
</dbReference>
<evidence type="ECO:0000256" key="12">
    <source>
        <dbReference type="SAM" id="MobiDB-lite"/>
    </source>
</evidence>
<evidence type="ECO:0000256" key="7">
    <source>
        <dbReference type="ARBA" id="ARBA00022989"/>
    </source>
</evidence>
<keyword evidence="8" id="KW-0342">GTP-binding</keyword>
<evidence type="ECO:0000256" key="10">
    <source>
        <dbReference type="ARBA" id="ARBA00049117"/>
    </source>
</evidence>
<keyword evidence="2 13" id="KW-0812">Transmembrane</keyword>
<feature type="transmembrane region" description="Helical" evidence="13">
    <location>
        <begin position="455"/>
        <end position="475"/>
    </location>
</feature>
<dbReference type="EMBL" id="NCKU01003936">
    <property type="protein sequence ID" value="RWS06696.1"/>
    <property type="molecule type" value="Genomic_DNA"/>
</dbReference>
<keyword evidence="6" id="KW-0460">Magnesium</keyword>
<keyword evidence="3" id="KW-0547">Nucleotide-binding</keyword>
<dbReference type="FunFam" id="1.20.58.420:FF:000001">
    <property type="entry name" value="Atlastin-1 isoform 1"/>
    <property type="match status" value="1"/>
</dbReference>
<keyword evidence="4" id="KW-0378">Hydrolase</keyword>
<evidence type="ECO:0000256" key="1">
    <source>
        <dbReference type="ARBA" id="ARBA00004477"/>
    </source>
</evidence>
<evidence type="ECO:0000256" key="11">
    <source>
        <dbReference type="PROSITE-ProRule" id="PRU01052"/>
    </source>
</evidence>
<dbReference type="InterPro" id="IPR015894">
    <property type="entry name" value="Guanylate-bd_N"/>
</dbReference>
<dbReference type="GO" id="GO:0005525">
    <property type="term" value="F:GTP binding"/>
    <property type="evidence" value="ECO:0007669"/>
    <property type="project" value="UniProtKB-KW"/>
</dbReference>
<dbReference type="SUPFAM" id="SSF52540">
    <property type="entry name" value="P-loop containing nucleoside triphosphate hydrolases"/>
    <property type="match status" value="2"/>
</dbReference>
<accession>A0A3S3P773</accession>
<comment type="catalytic activity">
    <reaction evidence="10">
        <text>GTP + H2O = GDP + phosphate + H(+)</text>
        <dbReference type="Rhea" id="RHEA:19669"/>
        <dbReference type="ChEBI" id="CHEBI:15377"/>
        <dbReference type="ChEBI" id="CHEBI:15378"/>
        <dbReference type="ChEBI" id="CHEBI:37565"/>
        <dbReference type="ChEBI" id="CHEBI:43474"/>
        <dbReference type="ChEBI" id="CHEBI:58189"/>
    </reaction>
    <physiologicalReaction direction="left-to-right" evidence="10">
        <dbReference type="Rhea" id="RHEA:19670"/>
    </physiologicalReaction>
</comment>
<feature type="compositionally biased region" description="Basic and acidic residues" evidence="12">
    <location>
        <begin position="1"/>
        <end position="10"/>
    </location>
</feature>
<dbReference type="Proteomes" id="UP000285301">
    <property type="component" value="Unassembled WGS sequence"/>
</dbReference>
<feature type="domain" description="GB1/RHD3-type G" evidence="14">
    <location>
        <begin position="78"/>
        <end position="323"/>
    </location>
</feature>
<dbReference type="EMBL" id="NCKU01003933">
    <property type="protein sequence ID" value="RWS06704.1"/>
    <property type="molecule type" value="Genomic_DNA"/>
</dbReference>
<reference evidence="15" key="2">
    <citation type="submission" date="2018-11" db="EMBL/GenBank/DDBJ databases">
        <title>Trombidioid mite genomics.</title>
        <authorList>
            <person name="Dong X."/>
        </authorList>
    </citation>
    <scope>NUCLEOTIDE SEQUENCE</scope>
    <source>
        <strain evidence="15">UoL-WK</strain>
    </source>
</reference>
<dbReference type="InterPro" id="IPR030386">
    <property type="entry name" value="G_GB1_RHD3_dom"/>
</dbReference>
<evidence type="ECO:0000256" key="5">
    <source>
        <dbReference type="ARBA" id="ARBA00022824"/>
    </source>
</evidence>
<evidence type="ECO:0000256" key="4">
    <source>
        <dbReference type="ARBA" id="ARBA00022801"/>
    </source>
</evidence>
<dbReference type="InterPro" id="IPR001650">
    <property type="entry name" value="Helicase_C-like"/>
</dbReference>
<evidence type="ECO:0000259" key="14">
    <source>
        <dbReference type="PROSITE" id="PS51715"/>
    </source>
</evidence>
<dbReference type="GO" id="GO:0005789">
    <property type="term" value="C:endoplasmic reticulum membrane"/>
    <property type="evidence" value="ECO:0007669"/>
    <property type="project" value="UniProtKB-SubCell"/>
</dbReference>
<dbReference type="PROSITE" id="PS51715">
    <property type="entry name" value="G_GB1_RHD3"/>
    <property type="match status" value="1"/>
</dbReference>
<evidence type="ECO:0000256" key="6">
    <source>
        <dbReference type="ARBA" id="ARBA00022842"/>
    </source>
</evidence>
<evidence type="ECO:0000313" key="17">
    <source>
        <dbReference type="Proteomes" id="UP000285301"/>
    </source>
</evidence>
<evidence type="ECO:0000256" key="9">
    <source>
        <dbReference type="ARBA" id="ARBA00023136"/>
    </source>
</evidence>
<comment type="caution">
    <text evidence="15">The sequence shown here is derived from an EMBL/GenBank/DDBJ whole genome shotgun (WGS) entry which is preliminary data.</text>
</comment>
<sequence>MLGERSHEAESFSSSTPVKISKEKKLNEKNSSFRFHYNTESISNQQKPIQIAAIDKKKKLQMNTDALSSVLLQDKVRDKPLVIISIAGDFRKGKSFLLNFFLRYLNRKGSENWIGLSEEPLTGFKWRAGSDRETTGIWMWSQPFLYSIEENTEVAIILMDTQGTFDSEYTFSDNAKIFSLSTLISSVFIFNLFHNLQEDNLNVLDIFSDYGRLAVEEIKEKPFQKLIFLIRDWPYPSEYPYGEYGGRKFLTEKFERINNKPEQIKKVRKRICFCFEEIACFLMPYPGNIVATNVHYDGRLSAMDAEFVESLKEFVEFVFKPEHLIIKRIGGQIITGLRLLEHLKAYVKVFQEDKMPEPKTMLEATAEANNLAALVEAKHYYFKKMEALCGINKPFIYPSVLEKKQAEILKEARTLFAKTKKLGGEEFSTIYFRKLDQEIEEIREYFVENNKSKSFYCILGTIGTLFFAGLFYLFANPNIEQIIEICDRTQKPHIIVSLLKELIKTNEKVLIFAETKTKFDFLSRLLRGQRYLATGLHGDKTQLQRDMIMEDIYSRNFPLENSNY</sequence>
<gene>
    <name evidence="16" type="ORF">B4U79_02584</name>
    <name evidence="15" type="ORF">B4U79_05854</name>
</gene>
<evidence type="ECO:0000256" key="8">
    <source>
        <dbReference type="ARBA" id="ARBA00023134"/>
    </source>
</evidence>
<dbReference type="OrthoDB" id="7788754at2759"/>
<keyword evidence="17" id="KW-1185">Reference proteome</keyword>
<evidence type="ECO:0000313" key="15">
    <source>
        <dbReference type="EMBL" id="RWS06696.1"/>
    </source>
</evidence>
<dbReference type="Gene3D" id="3.40.50.300">
    <property type="entry name" value="P-loop containing nucleotide triphosphate hydrolases"/>
    <property type="match status" value="2"/>
</dbReference>
<dbReference type="InterPro" id="IPR027417">
    <property type="entry name" value="P-loop_NTPase"/>
</dbReference>
<evidence type="ECO:0000313" key="16">
    <source>
        <dbReference type="EMBL" id="RWS06704.1"/>
    </source>
</evidence>
<evidence type="ECO:0000256" key="3">
    <source>
        <dbReference type="ARBA" id="ARBA00022741"/>
    </source>
</evidence>
<keyword evidence="7 13" id="KW-1133">Transmembrane helix</keyword>
<dbReference type="SUPFAM" id="SSF48340">
    <property type="entry name" value="Interferon-induced guanylate-binding protein 1 (GBP1), C-terminal domain"/>
    <property type="match status" value="1"/>
</dbReference>
<dbReference type="AlphaFoldDB" id="A0A3S3P773"/>
<organism evidence="15 17">
    <name type="scientific">Dinothrombium tinctorium</name>
    <dbReference type="NCBI Taxonomy" id="1965070"/>
    <lineage>
        <taxon>Eukaryota</taxon>
        <taxon>Metazoa</taxon>
        <taxon>Ecdysozoa</taxon>
        <taxon>Arthropoda</taxon>
        <taxon>Chelicerata</taxon>
        <taxon>Arachnida</taxon>
        <taxon>Acari</taxon>
        <taxon>Acariformes</taxon>
        <taxon>Trombidiformes</taxon>
        <taxon>Prostigmata</taxon>
        <taxon>Anystina</taxon>
        <taxon>Parasitengona</taxon>
        <taxon>Trombidioidea</taxon>
        <taxon>Trombidiidae</taxon>
        <taxon>Dinothrombium</taxon>
    </lineage>
</organism>
<name>A0A3S3P773_9ACAR</name>
<feature type="region of interest" description="Disordered" evidence="12">
    <location>
        <begin position="1"/>
        <end position="24"/>
    </location>
</feature>
<evidence type="ECO:0000256" key="2">
    <source>
        <dbReference type="ARBA" id="ARBA00022692"/>
    </source>
</evidence>
<comment type="similarity">
    <text evidence="11">Belongs to the TRAFAC class dynamin-like GTPase superfamily. GB1/RHD3 GTPase family.</text>
</comment>
<dbReference type="InterPro" id="IPR036543">
    <property type="entry name" value="Guanylate-bd_C_sf"/>
</dbReference>
<dbReference type="Pfam" id="PF00271">
    <property type="entry name" value="Helicase_C"/>
    <property type="match status" value="1"/>
</dbReference>
<dbReference type="Gene3D" id="1.20.58.420">
    <property type="entry name" value="AHSP"/>
    <property type="match status" value="1"/>
</dbReference>
<protein>
    <submittedName>
        <fullName evidence="15">Atlastin-1-like protein</fullName>
    </submittedName>
</protein>